<dbReference type="VEuPathDB" id="VectorBase:ISCI013572"/>
<dbReference type="Gene3D" id="2.10.25.10">
    <property type="entry name" value="Laminin"/>
    <property type="match status" value="3"/>
</dbReference>
<sequence length="191" mass="20426">MIDLIFVLSIAVAADLPWVCGPREVFKTCVSSTCAELKCGMEGMPEACTMDCASGCFCAPGFYLAADLPWVCGPREVFKECVSSSCAELKCGIEGMPEACTMDCASGCFCAPGFYLAADLPWVCGPREIFKECVSSGCAELKCGMEGMPEACTMDCASGCFCAPGFYRRGHRECVPRSECQIEPLKPMPKA</sequence>
<dbReference type="GO" id="GO:0030414">
    <property type="term" value="F:peptidase inhibitor activity"/>
    <property type="evidence" value="ECO:0007669"/>
    <property type="project" value="UniProtKB-KW"/>
</dbReference>
<protein>
    <recommendedName>
        <fullName evidence="3">TIL domain-containing protein</fullName>
    </recommendedName>
</protein>
<dbReference type="EMBL" id="ABJB010614418">
    <property type="status" value="NOT_ANNOTATED_CDS"/>
    <property type="molecule type" value="Genomic_DNA"/>
</dbReference>
<dbReference type="OrthoDB" id="6414449at2759"/>
<keyword evidence="1" id="KW-0646">Protease inhibitor</keyword>
<dbReference type="VEuPathDB" id="VectorBase:ISCP_037331"/>
<dbReference type="Proteomes" id="UP000001555">
    <property type="component" value="Unassembled WGS sequence"/>
</dbReference>
<evidence type="ECO:0000256" key="1">
    <source>
        <dbReference type="ARBA" id="ARBA00022690"/>
    </source>
</evidence>
<evidence type="ECO:0000313" key="6">
    <source>
        <dbReference type="Proteomes" id="UP000001555"/>
    </source>
</evidence>
<dbReference type="EMBL" id="ABJB010520503">
    <property type="status" value="NOT_ANNOTATED_CDS"/>
    <property type="molecule type" value="Genomic_DNA"/>
</dbReference>
<evidence type="ECO:0000313" key="5">
    <source>
        <dbReference type="EnsemblMetazoa" id="ISCW013571-PA"/>
    </source>
</evidence>
<dbReference type="EnsemblMetazoa" id="ISCW013571-RA">
    <property type="protein sequence ID" value="ISCW013571-PA"/>
    <property type="gene ID" value="ISCW013571"/>
</dbReference>
<accession>B7QHL9</accession>
<dbReference type="PANTHER" id="PTHR23259">
    <property type="entry name" value="RIDDLE"/>
    <property type="match status" value="1"/>
</dbReference>
<dbReference type="InterPro" id="IPR036084">
    <property type="entry name" value="Ser_inhib-like_sf"/>
</dbReference>
<keyword evidence="6" id="KW-1185">Reference proteome</keyword>
<dbReference type="EMBL" id="ABJB010754478">
    <property type="status" value="NOT_ANNOTATED_CDS"/>
    <property type="molecule type" value="Genomic_DNA"/>
</dbReference>
<dbReference type="InParanoid" id="B7QHL9"/>
<evidence type="ECO:0000313" key="4">
    <source>
        <dbReference type="EMBL" id="EEC18341.1"/>
    </source>
</evidence>
<feature type="domain" description="TIL" evidence="3">
    <location>
        <begin position="72"/>
        <end position="117"/>
    </location>
</feature>
<dbReference type="EMBL" id="DS940349">
    <property type="protein sequence ID" value="EEC18341.1"/>
    <property type="molecule type" value="Genomic_DNA"/>
</dbReference>
<keyword evidence="2" id="KW-1015">Disulfide bond</keyword>
<dbReference type="STRING" id="6945.B7QHL9"/>
<dbReference type="InterPro" id="IPR002919">
    <property type="entry name" value="TIL_dom"/>
</dbReference>
<dbReference type="SUPFAM" id="SSF57567">
    <property type="entry name" value="Serine protease inhibitors"/>
    <property type="match status" value="3"/>
</dbReference>
<dbReference type="VEuPathDB" id="VectorBase:ISCW013571"/>
<evidence type="ECO:0000256" key="2">
    <source>
        <dbReference type="ARBA" id="ARBA00023157"/>
    </source>
</evidence>
<dbReference type="EMBL" id="ABJB010891440">
    <property type="status" value="NOT_ANNOTATED_CDS"/>
    <property type="molecule type" value="Genomic_DNA"/>
</dbReference>
<dbReference type="CDD" id="cd19941">
    <property type="entry name" value="TIL"/>
    <property type="match status" value="3"/>
</dbReference>
<organism>
    <name type="scientific">Ixodes scapularis</name>
    <name type="common">Black-legged tick</name>
    <name type="synonym">Deer tick</name>
    <dbReference type="NCBI Taxonomy" id="6945"/>
    <lineage>
        <taxon>Eukaryota</taxon>
        <taxon>Metazoa</taxon>
        <taxon>Ecdysozoa</taxon>
        <taxon>Arthropoda</taxon>
        <taxon>Chelicerata</taxon>
        <taxon>Arachnida</taxon>
        <taxon>Acari</taxon>
        <taxon>Parasitiformes</taxon>
        <taxon>Ixodida</taxon>
        <taxon>Ixodoidea</taxon>
        <taxon>Ixodidae</taxon>
        <taxon>Ixodinae</taxon>
        <taxon>Ixodes</taxon>
    </lineage>
</organism>
<dbReference type="PANTHER" id="PTHR23259:SF69">
    <property type="entry name" value="GEO11767P1-RELATED"/>
    <property type="match status" value="1"/>
</dbReference>
<dbReference type="HOGENOM" id="CLU_1422962_0_0_1"/>
<dbReference type="AlphaFoldDB" id="B7QHL9"/>
<evidence type="ECO:0000259" key="3">
    <source>
        <dbReference type="Pfam" id="PF01826"/>
    </source>
</evidence>
<gene>
    <name evidence="4" type="ORF">IscW_ISCW013571</name>
</gene>
<dbReference type="EMBL" id="ABJB010146818">
    <property type="status" value="NOT_ANNOTATED_CDS"/>
    <property type="molecule type" value="Genomic_DNA"/>
</dbReference>
<dbReference type="EMBL" id="ABJB010810532">
    <property type="status" value="NOT_ANNOTATED_CDS"/>
    <property type="molecule type" value="Genomic_DNA"/>
</dbReference>
<reference evidence="5" key="2">
    <citation type="submission" date="2020-05" db="UniProtKB">
        <authorList>
            <consortium name="EnsemblMetazoa"/>
        </authorList>
    </citation>
    <scope>IDENTIFICATION</scope>
    <source>
        <strain evidence="5">wikel</strain>
    </source>
</reference>
<dbReference type="Pfam" id="PF01826">
    <property type="entry name" value="TIL"/>
    <property type="match status" value="3"/>
</dbReference>
<dbReference type="VEuPathDB" id="VectorBase:ISCI013571"/>
<feature type="domain" description="TIL" evidence="3">
    <location>
        <begin position="20"/>
        <end position="65"/>
    </location>
</feature>
<dbReference type="EMBL" id="ABJB010043844">
    <property type="status" value="NOT_ANNOTATED_CDS"/>
    <property type="molecule type" value="Genomic_DNA"/>
</dbReference>
<reference evidence="4 6" key="1">
    <citation type="submission" date="2008-03" db="EMBL/GenBank/DDBJ databases">
        <title>Annotation of Ixodes scapularis.</title>
        <authorList>
            <consortium name="Ixodes scapularis Genome Project Consortium"/>
            <person name="Caler E."/>
            <person name="Hannick L.I."/>
            <person name="Bidwell S."/>
            <person name="Joardar V."/>
            <person name="Thiagarajan M."/>
            <person name="Amedeo P."/>
            <person name="Galinsky K.J."/>
            <person name="Schobel S."/>
            <person name="Inman J."/>
            <person name="Hostetler J."/>
            <person name="Miller J."/>
            <person name="Hammond M."/>
            <person name="Megy K."/>
            <person name="Lawson D."/>
            <person name="Kodira C."/>
            <person name="Sutton G."/>
            <person name="Meyer J."/>
            <person name="Hill C.A."/>
            <person name="Birren B."/>
            <person name="Nene V."/>
            <person name="Collins F."/>
            <person name="Alarcon-Chaidez F."/>
            <person name="Wikel S."/>
            <person name="Strausberg R."/>
        </authorList>
    </citation>
    <scope>NUCLEOTIDE SEQUENCE [LARGE SCALE GENOMIC DNA]</scope>
    <source>
        <strain evidence="6">Wikel</strain>
        <strain evidence="4">Wikel colony</strain>
    </source>
</reference>
<proteinExistence type="predicted"/>
<dbReference type="InterPro" id="IPR051368">
    <property type="entry name" value="SerProtInhib-TIL_Domain"/>
</dbReference>
<name>B7QHL9_IXOSC</name>
<dbReference type="PaxDb" id="6945-B7QHL9"/>
<feature type="domain" description="TIL" evidence="3">
    <location>
        <begin position="124"/>
        <end position="180"/>
    </location>
</feature>